<feature type="transmembrane region" description="Helical" evidence="1">
    <location>
        <begin position="68"/>
        <end position="90"/>
    </location>
</feature>
<evidence type="ECO:0000313" key="3">
    <source>
        <dbReference type="Proteomes" id="UP000007799"/>
    </source>
</evidence>
<evidence type="ECO:0000256" key="1">
    <source>
        <dbReference type="SAM" id="Phobius"/>
    </source>
</evidence>
<protein>
    <submittedName>
        <fullName evidence="2">Uncharacterized protein</fullName>
    </submittedName>
</protein>
<dbReference type="Proteomes" id="UP000007799">
    <property type="component" value="Unassembled WGS sequence"/>
</dbReference>
<feature type="transmembrane region" description="Helical" evidence="1">
    <location>
        <begin position="130"/>
        <end position="149"/>
    </location>
</feature>
<evidence type="ECO:0000313" key="2">
    <source>
        <dbReference type="EMBL" id="EGD77442.1"/>
    </source>
</evidence>
<dbReference type="RefSeq" id="XP_004990330.1">
    <property type="nucleotide sequence ID" value="XM_004990273.1"/>
</dbReference>
<feature type="transmembrane region" description="Helical" evidence="1">
    <location>
        <begin position="102"/>
        <end position="123"/>
    </location>
</feature>
<name>F2UJZ3_SALR5</name>
<dbReference type="AlphaFoldDB" id="F2UJZ3"/>
<sequence>MPAVTVKTQTRDEVPQSTRLVDVGHRQRSANMVSTRRNNWSELRRYLQNFQGQRIVDQFRACSRNEKVIIVGALAQATIVALLQALILALEKLPDLDSSRRSYIFFFFFVCCAGLVQAVFGILTTSLTELSTVLLLNVLSVIYASLQVSELWSDNVDPNSTVVVLAAISCAVLAIIVLVDAVVLAHLYETFAEAVYSRIGSDAAIQSMYHSFKAMGAVSTLLTILNT</sequence>
<feature type="transmembrane region" description="Helical" evidence="1">
    <location>
        <begin position="161"/>
        <end position="188"/>
    </location>
</feature>
<dbReference type="EMBL" id="GL832978">
    <property type="protein sequence ID" value="EGD77442.1"/>
    <property type="molecule type" value="Genomic_DNA"/>
</dbReference>
<gene>
    <name evidence="2" type="ORF">PTSG_12752</name>
</gene>
<keyword evidence="1" id="KW-1133">Transmembrane helix</keyword>
<dbReference type="KEGG" id="sre:PTSG_12752"/>
<reference evidence="2" key="1">
    <citation type="submission" date="2009-08" db="EMBL/GenBank/DDBJ databases">
        <title>Annotation of Salpingoeca rosetta.</title>
        <authorList>
            <consortium name="The Broad Institute Genome Sequencing Platform"/>
            <person name="Russ C."/>
            <person name="Cuomo C."/>
            <person name="Burger G."/>
            <person name="Gray M.W."/>
            <person name="Holland P.W.H."/>
            <person name="King N."/>
            <person name="Lang F.B.F."/>
            <person name="Roger A.J."/>
            <person name="Ruiz-Trillo I."/>
            <person name="Young S.K."/>
            <person name="Zeng Q."/>
            <person name="Gargeya S."/>
            <person name="Alvarado L."/>
            <person name="Berlin A."/>
            <person name="Chapman S.B."/>
            <person name="Chen Z."/>
            <person name="Freedman E."/>
            <person name="Gellesch M."/>
            <person name="Goldberg J."/>
            <person name="Griggs A."/>
            <person name="Gujja S."/>
            <person name="Heilman E."/>
            <person name="Heiman D."/>
            <person name="Howarth C."/>
            <person name="Mehta T."/>
            <person name="Neiman D."/>
            <person name="Pearson M."/>
            <person name="Roberts A."/>
            <person name="Saif S."/>
            <person name="Shea T."/>
            <person name="Shenoy N."/>
            <person name="Sisk P."/>
            <person name="Stolte C."/>
            <person name="Sykes S."/>
            <person name="White J."/>
            <person name="Yandava C."/>
            <person name="Haas B."/>
            <person name="Nusbaum C."/>
            <person name="Birren B."/>
        </authorList>
    </citation>
    <scope>NUCLEOTIDE SEQUENCE [LARGE SCALE GENOMIC DNA]</scope>
    <source>
        <strain evidence="2">ATCC 50818</strain>
    </source>
</reference>
<keyword evidence="1" id="KW-0812">Transmembrane</keyword>
<proteinExistence type="predicted"/>
<organism evidence="3">
    <name type="scientific">Salpingoeca rosetta (strain ATCC 50818 / BSB-021)</name>
    <dbReference type="NCBI Taxonomy" id="946362"/>
    <lineage>
        <taxon>Eukaryota</taxon>
        <taxon>Choanoflagellata</taxon>
        <taxon>Craspedida</taxon>
        <taxon>Salpingoecidae</taxon>
        <taxon>Salpingoeca</taxon>
    </lineage>
</organism>
<keyword evidence="3" id="KW-1185">Reference proteome</keyword>
<accession>F2UJZ3</accession>
<dbReference type="GeneID" id="16070886"/>
<dbReference type="InParanoid" id="F2UJZ3"/>
<keyword evidence="1" id="KW-0472">Membrane</keyword>